<dbReference type="GO" id="GO:0008201">
    <property type="term" value="F:heparin binding"/>
    <property type="evidence" value="ECO:0007669"/>
    <property type="project" value="UniProtKB-KW"/>
</dbReference>
<protein>
    <recommendedName>
        <fullName evidence="14">Interphotoreceptor matrix proteoglycan 1</fullName>
    </recommendedName>
    <alternativeName>
        <fullName evidence="15">Sialoprotein associated with cones and rods</fullName>
    </alternativeName>
</protein>
<proteinExistence type="predicted"/>
<dbReference type="GO" id="GO:0001750">
    <property type="term" value="C:photoreceptor outer segment"/>
    <property type="evidence" value="ECO:0007669"/>
    <property type="project" value="UniProtKB-SubCell"/>
</dbReference>
<organism evidence="21 22">
    <name type="scientific">Gambusia affinis</name>
    <name type="common">Western mosquitofish</name>
    <name type="synonym">Heterandria affinis</name>
    <dbReference type="NCBI Taxonomy" id="33528"/>
    <lineage>
        <taxon>Eukaryota</taxon>
        <taxon>Metazoa</taxon>
        <taxon>Chordata</taxon>
        <taxon>Craniata</taxon>
        <taxon>Vertebrata</taxon>
        <taxon>Euteleostomi</taxon>
        <taxon>Actinopterygii</taxon>
        <taxon>Neopterygii</taxon>
        <taxon>Teleostei</taxon>
        <taxon>Neoteleostei</taxon>
        <taxon>Acanthomorphata</taxon>
        <taxon>Ovalentaria</taxon>
        <taxon>Atherinomorphae</taxon>
        <taxon>Cyprinodontiformes</taxon>
        <taxon>Poeciliidae</taxon>
        <taxon>Poeciliinae</taxon>
        <taxon>Gambusia</taxon>
    </lineage>
</organism>
<evidence type="ECO:0000256" key="13">
    <source>
        <dbReference type="ARBA" id="ARBA00023290"/>
    </source>
</evidence>
<evidence type="ECO:0000313" key="22">
    <source>
        <dbReference type="Proteomes" id="UP000250572"/>
    </source>
</evidence>
<dbReference type="GO" id="GO:0005540">
    <property type="term" value="F:hyaluronic acid binding"/>
    <property type="evidence" value="ECO:0007669"/>
    <property type="project" value="UniProtKB-KW"/>
</dbReference>
<feature type="domain" description="SEA" evidence="19">
    <location>
        <begin position="298"/>
        <end position="418"/>
    </location>
</feature>
<evidence type="ECO:0000259" key="20">
    <source>
        <dbReference type="PROSITE" id="PS50026"/>
    </source>
</evidence>
<feature type="region of interest" description="Disordered" evidence="18">
    <location>
        <begin position="704"/>
        <end position="755"/>
    </location>
</feature>
<evidence type="ECO:0000256" key="8">
    <source>
        <dbReference type="ARBA" id="ARBA00022737"/>
    </source>
</evidence>
<evidence type="ECO:0000256" key="12">
    <source>
        <dbReference type="ARBA" id="ARBA00023273"/>
    </source>
</evidence>
<evidence type="ECO:0000259" key="19">
    <source>
        <dbReference type="PROSITE" id="PS50024"/>
    </source>
</evidence>
<dbReference type="Gene3D" id="3.30.70.960">
    <property type="entry name" value="SEA domain"/>
    <property type="match status" value="1"/>
</dbReference>
<feature type="compositionally biased region" description="Basic and acidic residues" evidence="18">
    <location>
        <begin position="771"/>
        <end position="792"/>
    </location>
</feature>
<feature type="region of interest" description="Disordered" evidence="18">
    <location>
        <begin position="1006"/>
        <end position="1026"/>
    </location>
</feature>
<evidence type="ECO:0000256" key="7">
    <source>
        <dbReference type="ARBA" id="ARBA00022729"/>
    </source>
</evidence>
<evidence type="ECO:0000256" key="4">
    <source>
        <dbReference type="ARBA" id="ARBA00022525"/>
    </source>
</evidence>
<dbReference type="PROSITE" id="PS50026">
    <property type="entry name" value="EGF_3"/>
    <property type="match status" value="1"/>
</dbReference>
<reference evidence="21 22" key="1">
    <citation type="journal article" date="2018" name="G3 (Bethesda)">
        <title>A High-Quality Reference Genome for the Invasive Mosquitofish Gambusia affinis Using a Chicago Library.</title>
        <authorList>
            <person name="Hoffberg S.L."/>
            <person name="Troendle N.J."/>
            <person name="Glenn T.C."/>
            <person name="Mahmud O."/>
            <person name="Louha S."/>
            <person name="Chalopin D."/>
            <person name="Bennetzen J.L."/>
            <person name="Mauricio R."/>
        </authorList>
    </citation>
    <scope>NUCLEOTIDE SEQUENCE [LARGE SCALE GENOMIC DNA]</scope>
    <source>
        <strain evidence="21">NE01/NJP1002.9</strain>
        <tissue evidence="21">Muscle</tissue>
    </source>
</reference>
<evidence type="ECO:0000256" key="18">
    <source>
        <dbReference type="SAM" id="MobiDB-lite"/>
    </source>
</evidence>
<dbReference type="SUPFAM" id="SSF82671">
    <property type="entry name" value="SEA domain"/>
    <property type="match status" value="2"/>
</dbReference>
<keyword evidence="6" id="KW-0358">Heparin-binding</keyword>
<accession>A0A315VYB9</accession>
<evidence type="ECO:0000256" key="5">
    <source>
        <dbReference type="ARBA" id="ARBA00022530"/>
    </source>
</evidence>
<evidence type="ECO:0000256" key="3">
    <source>
        <dbReference type="ARBA" id="ARBA00004593"/>
    </source>
</evidence>
<dbReference type="PROSITE" id="PS50024">
    <property type="entry name" value="SEA"/>
    <property type="match status" value="2"/>
</dbReference>
<keyword evidence="11" id="KW-0325">Glycoprotein</keyword>
<name>A0A315VYB9_GAMAF</name>
<feature type="domain" description="EGF-like" evidence="20">
    <location>
        <begin position="1502"/>
        <end position="1543"/>
    </location>
</feature>
<evidence type="ECO:0000256" key="14">
    <source>
        <dbReference type="ARBA" id="ARBA00040753"/>
    </source>
</evidence>
<evidence type="ECO:0000256" key="6">
    <source>
        <dbReference type="ARBA" id="ARBA00022674"/>
    </source>
</evidence>
<keyword evidence="17" id="KW-1015">Disulfide bond</keyword>
<feature type="compositionally biased region" description="Low complexity" evidence="18">
    <location>
        <begin position="247"/>
        <end position="268"/>
    </location>
</feature>
<evidence type="ECO:0000256" key="15">
    <source>
        <dbReference type="ARBA" id="ARBA00042018"/>
    </source>
</evidence>
<feature type="region of interest" description="Disordered" evidence="18">
    <location>
        <begin position="877"/>
        <end position="899"/>
    </location>
</feature>
<dbReference type="InterPro" id="IPR000742">
    <property type="entry name" value="EGF"/>
</dbReference>
<feature type="disulfide bond" evidence="17">
    <location>
        <begin position="1511"/>
        <end position="1528"/>
    </location>
</feature>
<dbReference type="STRING" id="33528.ENSGAFP00000019109"/>
<keyword evidence="13" id="KW-0373">Hyaluronic acid</keyword>
<evidence type="ECO:0000256" key="9">
    <source>
        <dbReference type="ARBA" id="ARBA00022981"/>
    </source>
</evidence>
<keyword evidence="17" id="KW-0245">EGF-like domain</keyword>
<dbReference type="SMART" id="SM00200">
    <property type="entry name" value="SEA"/>
    <property type="match status" value="2"/>
</dbReference>
<feature type="compositionally biased region" description="Low complexity" evidence="18">
    <location>
        <begin position="1240"/>
        <end position="1256"/>
    </location>
</feature>
<evidence type="ECO:0000256" key="10">
    <source>
        <dbReference type="ARBA" id="ARBA00023170"/>
    </source>
</evidence>
<comment type="caution">
    <text evidence="17">Lacks conserved residue(s) required for the propagation of feature annotation.</text>
</comment>
<dbReference type="PANTHER" id="PTHR12199">
    <property type="entry name" value="INTERPHOTORECEPTOR MATRIX PROTEOGLYCAN"/>
    <property type="match status" value="1"/>
</dbReference>
<comment type="function">
    <text evidence="16">Chondroitin sulfate-, heparin- and hyaluronan-binding protein. May serve to form a basic macromolecular scaffold comprising the insoluble interphotoreceptor matrix.</text>
</comment>
<keyword evidence="8" id="KW-0677">Repeat</keyword>
<dbReference type="GO" id="GO:0001917">
    <property type="term" value="C:photoreceptor inner segment"/>
    <property type="evidence" value="ECO:0007669"/>
    <property type="project" value="UniProtKB-SubCell"/>
</dbReference>
<dbReference type="PROSITE" id="PS01186">
    <property type="entry name" value="EGF_2"/>
    <property type="match status" value="1"/>
</dbReference>
<dbReference type="GO" id="GO:0007601">
    <property type="term" value="P:visual perception"/>
    <property type="evidence" value="ECO:0007669"/>
    <property type="project" value="InterPro"/>
</dbReference>
<evidence type="ECO:0000256" key="16">
    <source>
        <dbReference type="ARBA" id="ARBA00045407"/>
    </source>
</evidence>
<feature type="region of interest" description="Disordered" evidence="18">
    <location>
        <begin position="634"/>
        <end position="660"/>
    </location>
</feature>
<feature type="region of interest" description="Disordered" evidence="18">
    <location>
        <begin position="1"/>
        <end position="40"/>
    </location>
</feature>
<evidence type="ECO:0000256" key="1">
    <source>
        <dbReference type="ARBA" id="ARBA00004437"/>
    </source>
</evidence>
<keyword evidence="4" id="KW-0964">Secreted</keyword>
<dbReference type="PANTHER" id="PTHR12199:SF3">
    <property type="entry name" value="INTERPHOTORECEPTOR MATRIX PROTEOGLYCAN 1"/>
    <property type="match status" value="1"/>
</dbReference>
<sequence length="1680" mass="186792">MSGRTSKTPTSHGEEEQSDEVKTPAQGSGQHFLHKSRSLRTIKTQTAVTSGQECGPDGLPIIPSITFPGSTEHTQTRLQDLLGGSECVKIWSTGGGTAAHSVESGGSLRLADLLTSSSKTSAWEPSRHRSRRSVFLQPGVRICSQESVDEVLASHQAYYQLRVCQEAVWEAFRIFLDRIPGTWEYQAWVRSCQQEALCISDIARNFSSSEEHIGLIHRRMKNRRERRPETRAVTPAAEQKIPELPGSAAPPSTSSSPPPAIIFITSAAPPTPAMDRTGPAGPDQEDPEQPNLVPEGPEVHMVQFSISLLDPGYKQLLGEPDSPEYLDLATHLQDQMRLVFDRVSGFKAVSVLGIRAEGISVHYSVVFENNIHHATSETTREPEASADSGLRDMLVKALQEKASLPVDLDSLNFQPEVMTLPTPTSAATEEMDEPSQPDSHNEFKVFTPEPEVNELHPPLTPKEKKNDLVTLLDSTAVSHGEMIAVTDGMMLIIDDPPALEDIIDNSEEIYMIEPELLSHEQEEEELLIITHEIETIHQDEMGELVRVYIPTPTLPLQREADNPFITSSRNLISEEDLRPVEKEGESPVFKPTALILFTAAIANKELSEITTPSFKSADLTDQPALIPKKEEDINTLPDEEKVDLGFSKPEPSDVLDQESQDVRSLQTEVELLEPEEDPVILEVLRPNLEKVEVSEPGEVAMEMSESGEATFEVSVPDKEEKPSESIMEVVEVSNPATTPDTSETEAPEVSEPHQEVQQVLQMDIEVVDVSMQEKDSTKASETKKESVVKSQDEVTEPEPEILVHVPEKDLETFKEPEEPRPETGSEDTKPEVFTEQSVEDNVNILQPDKGIVEITELKEEQREKVIEVSLSIPEPEENLVEVSEKEEEEEVVLVGSKDENVLERPGHEVLKEILPEVPEEKGPDVTEERVPIFMEDRVAEDTKETIPKVTEEERVPKHIEDKVPEHSEESVTKVIQDMVPEDTEETVFKITEQKVPKVTEENINMGGIADRISEPEEAVPELDREEVREKSVHVVKLQTEDVTEIPNADFEDGKVVVASLDERPVDIAQPEPSSQTEEKTEATDESKSPGLETVSEPDKDRFDFLPDLPKGLEPEPEEEVGEPEPKRDSVEPAIASIKILQTSKSMEELHYREDSIQAVGENPLDFSDELNPSVEDNLPIIPGLLHPPEEKAPNRIYPITEDVDTKDNIDTKEHIDRTNIEVEREASAFRTPEPVQTDLPTEAATSVPAATAAEPEAQSEDIGVTDKSSSKTQEEEMFVTHSPVSEALHPPPSAVDLVQVPTSGPTEDSGPFELTEDRTEPEQPVPPVETADPESLTASPGGEEFSEYVDQSNTLSKESVDPGSDLTSAAEENAAPLRYLTTPTMTTASNRQELVVFFSLRLTNMDFSEDLFNNTSAEYRALENTLLDMLLPYLQANLTGFRNLEILNFRKGSVVVNSKMRFSRSVPYNVTEAVRCLLERFCSAARRLQIDRSSLDVEPADRADPCRFLACSASSRCVVDHQTQEARCLCEPGFLAHQNQSCQSVCELQPEFCPDGDCFVVPGRGAECRYQRGPIHLNWAEPQPALLLCQVLVISNKNQSDTGNQAHFLSVWTQKRISAVRPDQIGRHVGSDRNREYSSELQRISIDPTESGQNRRARLMDWDIGSAAGRLQLKVHHHWV</sequence>
<feature type="compositionally biased region" description="Basic and acidic residues" evidence="18">
    <location>
        <begin position="12"/>
        <end position="22"/>
    </location>
</feature>
<dbReference type="GO" id="GO:0033165">
    <property type="term" value="C:interphotoreceptor matrix"/>
    <property type="evidence" value="ECO:0007669"/>
    <property type="project" value="UniProtKB-SubCell"/>
</dbReference>
<keyword evidence="22" id="KW-1185">Reference proteome</keyword>
<dbReference type="EMBL" id="NHOQ01000763">
    <property type="protein sequence ID" value="PWA28632.1"/>
    <property type="molecule type" value="Genomic_DNA"/>
</dbReference>
<evidence type="ECO:0000256" key="11">
    <source>
        <dbReference type="ARBA" id="ARBA00023180"/>
    </source>
</evidence>
<feature type="region of interest" description="Disordered" evidence="18">
    <location>
        <begin position="769"/>
        <end position="844"/>
    </location>
</feature>
<evidence type="ECO:0000256" key="2">
    <source>
        <dbReference type="ARBA" id="ARBA00004504"/>
    </source>
</evidence>
<feature type="compositionally biased region" description="Polar residues" evidence="18">
    <location>
        <begin position="1"/>
        <end position="11"/>
    </location>
</feature>
<dbReference type="InterPro" id="IPR000082">
    <property type="entry name" value="SEA_dom"/>
</dbReference>
<feature type="region of interest" description="Disordered" evidence="18">
    <location>
        <begin position="218"/>
        <end position="295"/>
    </location>
</feature>
<feature type="region of interest" description="Disordered" evidence="18">
    <location>
        <begin position="1179"/>
        <end position="1375"/>
    </location>
</feature>
<dbReference type="InterPro" id="IPR039861">
    <property type="entry name" value="IMPG"/>
</dbReference>
<keyword evidence="9" id="KW-0730">Sialic acid</keyword>
<comment type="caution">
    <text evidence="21">The sequence shown here is derived from an EMBL/GenBank/DDBJ whole genome shotgun (WGS) entry which is preliminary data.</text>
</comment>
<feature type="region of interest" description="Disordered" evidence="18">
    <location>
        <begin position="1061"/>
        <end position="1133"/>
    </location>
</feature>
<dbReference type="Pfam" id="PF01390">
    <property type="entry name" value="SEA"/>
    <property type="match status" value="2"/>
</dbReference>
<feature type="compositionally biased region" description="Basic and acidic residues" evidence="18">
    <location>
        <begin position="1076"/>
        <end position="1087"/>
    </location>
</feature>
<keyword evidence="10" id="KW-0675">Receptor</keyword>
<dbReference type="InterPro" id="IPR036364">
    <property type="entry name" value="SEA_dom_sf"/>
</dbReference>
<dbReference type="Proteomes" id="UP000250572">
    <property type="component" value="Unassembled WGS sequence"/>
</dbReference>
<keyword evidence="7" id="KW-0732">Signal</keyword>
<feature type="region of interest" description="Disordered" evidence="18">
    <location>
        <begin position="939"/>
        <end position="971"/>
    </location>
</feature>
<feature type="compositionally biased region" description="Basic and acidic residues" evidence="18">
    <location>
        <begin position="805"/>
        <end position="832"/>
    </location>
</feature>
<comment type="subcellular location">
    <subcellularLocation>
        <location evidence="2">Cell projection</location>
        <location evidence="2">Cilium</location>
        <location evidence="2">Photoreceptor outer segment</location>
    </subcellularLocation>
    <subcellularLocation>
        <location evidence="1">Photoreceptor inner segment</location>
    </subcellularLocation>
    <subcellularLocation>
        <location evidence="3">Secreted</location>
        <location evidence="3">Extracellular space</location>
        <location evidence="3">Extracellular matrix</location>
        <location evidence="3">Interphotoreceptor matrix</location>
    </subcellularLocation>
</comment>
<feature type="compositionally biased region" description="Acidic residues" evidence="18">
    <location>
        <begin position="877"/>
        <end position="891"/>
    </location>
</feature>
<feature type="domain" description="SEA" evidence="19">
    <location>
        <begin position="1392"/>
        <end position="1502"/>
    </location>
</feature>
<evidence type="ECO:0000256" key="17">
    <source>
        <dbReference type="PROSITE-ProRule" id="PRU00076"/>
    </source>
</evidence>
<feature type="compositionally biased region" description="Basic and acidic residues" evidence="18">
    <location>
        <begin position="634"/>
        <end position="643"/>
    </location>
</feature>
<feature type="compositionally biased region" description="Basic and acidic residues" evidence="18">
    <location>
        <begin position="1203"/>
        <end position="1227"/>
    </location>
</feature>
<evidence type="ECO:0000313" key="21">
    <source>
        <dbReference type="EMBL" id="PWA28632.1"/>
    </source>
</evidence>
<keyword evidence="12" id="KW-0966">Cell projection</keyword>
<gene>
    <name evidence="21" type="ORF">CCH79_00020403</name>
</gene>
<keyword evidence="5" id="KW-0272">Extracellular matrix</keyword>
<feature type="compositionally biased region" description="Polar residues" evidence="18">
    <location>
        <begin position="834"/>
        <end position="844"/>
    </location>
</feature>